<dbReference type="CDD" id="cd06850">
    <property type="entry name" value="biotinyl_domain"/>
    <property type="match status" value="1"/>
</dbReference>
<dbReference type="InterPro" id="IPR011761">
    <property type="entry name" value="ATP-grasp"/>
</dbReference>
<feature type="domain" description="Biotin carboxylation" evidence="12">
    <location>
        <begin position="20"/>
        <end position="475"/>
    </location>
</feature>
<dbReference type="AlphaFoldDB" id="A0A1R1YNF7"/>
<evidence type="ECO:0000259" key="12">
    <source>
        <dbReference type="PROSITE" id="PS50979"/>
    </source>
</evidence>
<keyword evidence="5 9" id="KW-0067">ATP-binding</keyword>
<dbReference type="Pfam" id="PF02786">
    <property type="entry name" value="CPSase_L_D2"/>
    <property type="match status" value="1"/>
</dbReference>
<dbReference type="GO" id="GO:0046872">
    <property type="term" value="F:metal ion binding"/>
    <property type="evidence" value="ECO:0007669"/>
    <property type="project" value="InterPro"/>
</dbReference>
<keyword evidence="14" id="KW-1185">Reference proteome</keyword>
<dbReference type="InterPro" id="IPR050856">
    <property type="entry name" value="Biotin_carboxylase_complex"/>
</dbReference>
<dbReference type="InterPro" id="IPR011053">
    <property type="entry name" value="Single_hybrid_motif"/>
</dbReference>
<dbReference type="InterPro" id="IPR005482">
    <property type="entry name" value="Biotin_COase_C"/>
</dbReference>
<dbReference type="PANTHER" id="PTHR18866">
    <property type="entry name" value="CARBOXYLASE:PYRUVATE/ACETYL-COA/PROPIONYL-COA CARBOXYLASE"/>
    <property type="match status" value="1"/>
</dbReference>
<evidence type="ECO:0000256" key="7">
    <source>
        <dbReference type="ARBA" id="ARBA00023128"/>
    </source>
</evidence>
<dbReference type="PROSITE" id="PS50968">
    <property type="entry name" value="BIOTINYL_LIPOYL"/>
    <property type="match status" value="1"/>
</dbReference>
<evidence type="ECO:0000259" key="10">
    <source>
        <dbReference type="PROSITE" id="PS50968"/>
    </source>
</evidence>
<keyword evidence="3" id="KW-0436">Ligase</keyword>
<dbReference type="SMART" id="SM00878">
    <property type="entry name" value="Biotin_carb_C"/>
    <property type="match status" value="1"/>
</dbReference>
<evidence type="ECO:0000256" key="8">
    <source>
        <dbReference type="ARBA" id="ARBA00023267"/>
    </source>
</evidence>
<comment type="subcellular location">
    <subcellularLocation>
        <location evidence="2">Mitochondrion matrix</location>
    </subcellularLocation>
</comment>
<dbReference type="SUPFAM" id="SSF51246">
    <property type="entry name" value="Rudiment single hybrid motif"/>
    <property type="match status" value="1"/>
</dbReference>
<comment type="cofactor">
    <cofactor evidence="1">
        <name>biotin</name>
        <dbReference type="ChEBI" id="CHEBI:57586"/>
    </cofactor>
</comment>
<protein>
    <submittedName>
        <fullName evidence="13">Methylcrotonoyl-CoA carboxylase subunit alpha, mitochondrial</fullName>
    </submittedName>
</protein>
<comment type="caution">
    <text evidence="13">The sequence shown here is derived from an EMBL/GenBank/DDBJ whole genome shotgun (WGS) entry which is preliminary data.</text>
</comment>
<dbReference type="Gene3D" id="3.30.470.20">
    <property type="entry name" value="ATP-grasp fold, B domain"/>
    <property type="match status" value="1"/>
</dbReference>
<dbReference type="FunFam" id="2.40.50.100:FF:000003">
    <property type="entry name" value="Acetyl-CoA carboxylase biotin carboxyl carrier protein"/>
    <property type="match status" value="1"/>
</dbReference>
<dbReference type="InterPro" id="IPR016185">
    <property type="entry name" value="PreATP-grasp_dom_sf"/>
</dbReference>
<dbReference type="Gene3D" id="2.40.50.100">
    <property type="match status" value="1"/>
</dbReference>
<dbReference type="Pfam" id="PF02785">
    <property type="entry name" value="Biotin_carb_C"/>
    <property type="match status" value="1"/>
</dbReference>
<dbReference type="EMBL" id="LSSM01000663">
    <property type="protein sequence ID" value="OMJ28266.1"/>
    <property type="molecule type" value="Genomic_DNA"/>
</dbReference>
<dbReference type="InterPro" id="IPR005481">
    <property type="entry name" value="BC-like_N"/>
</dbReference>
<reference evidence="14" key="1">
    <citation type="submission" date="2017-01" db="EMBL/GenBank/DDBJ databases">
        <authorList>
            <person name="Wang Y."/>
            <person name="White M."/>
            <person name="Kvist S."/>
            <person name="Moncalvo J.-M."/>
        </authorList>
    </citation>
    <scope>NUCLEOTIDE SEQUENCE [LARGE SCALE GENOMIC DNA]</scope>
    <source>
        <strain evidence="14">ID-206-W2</strain>
    </source>
</reference>
<dbReference type="FunFam" id="3.30.1490.20:FF:000003">
    <property type="entry name" value="acetyl-CoA carboxylase isoform X1"/>
    <property type="match status" value="1"/>
</dbReference>
<dbReference type="GO" id="GO:0004485">
    <property type="term" value="F:methylcrotonoyl-CoA carboxylase activity"/>
    <property type="evidence" value="ECO:0007669"/>
    <property type="project" value="TreeGrafter"/>
</dbReference>
<keyword evidence="7" id="KW-0496">Mitochondrion</keyword>
<gene>
    <name evidence="13" type="ORF">AYI69_g2265</name>
</gene>
<dbReference type="OrthoDB" id="196847at2759"/>
<dbReference type="Pfam" id="PF00364">
    <property type="entry name" value="Biotin_lipoyl"/>
    <property type="match status" value="1"/>
</dbReference>
<dbReference type="PROSITE" id="PS00867">
    <property type="entry name" value="CPSASE_2"/>
    <property type="match status" value="1"/>
</dbReference>
<keyword evidence="6" id="KW-0809">Transit peptide</keyword>
<keyword evidence="4 9" id="KW-0547">Nucleotide-binding</keyword>
<feature type="domain" description="ATP-grasp" evidence="11">
    <location>
        <begin position="139"/>
        <end position="337"/>
    </location>
</feature>
<dbReference type="SUPFAM" id="SSF51230">
    <property type="entry name" value="Single hybrid motif"/>
    <property type="match status" value="1"/>
</dbReference>
<evidence type="ECO:0000256" key="5">
    <source>
        <dbReference type="ARBA" id="ARBA00022840"/>
    </source>
</evidence>
<dbReference type="PROSITE" id="PS50979">
    <property type="entry name" value="BC"/>
    <property type="match status" value="1"/>
</dbReference>
<dbReference type="PROSITE" id="PS00188">
    <property type="entry name" value="BIOTIN"/>
    <property type="match status" value="1"/>
</dbReference>
<evidence type="ECO:0000256" key="6">
    <source>
        <dbReference type="ARBA" id="ARBA00022946"/>
    </source>
</evidence>
<evidence type="ECO:0000256" key="1">
    <source>
        <dbReference type="ARBA" id="ARBA00001953"/>
    </source>
</evidence>
<dbReference type="FunFam" id="3.30.470.20:FF:000028">
    <property type="entry name" value="Methylcrotonoyl-CoA carboxylase subunit alpha, mitochondrial"/>
    <property type="match status" value="1"/>
</dbReference>
<dbReference type="PROSITE" id="PS50975">
    <property type="entry name" value="ATP_GRASP"/>
    <property type="match status" value="1"/>
</dbReference>
<sequence>MYNSSSAFLSRSRFAPSLLISKKHFSASTPILPCRVIRTAKKLGIKTVAVYSQADVNAMHVKMADEAYLLGPATSSESYLNQEKICQIAKKSNCNAIHPGYGFLSENADFCEKLQKLGISFIGPDPSAIRAMGSKSESKNIMIAANVPVVPGYHGDKQSPDELRAEAAKIGYPVLIKAIKGGGGKGMRIVENEEEFDMMLSSARKEAIKSFSDDKVLIEKYIKHPRHVEVQVFADKFGDAVYLFERDCSVQRRHQKILEESPAPNLSLDIRTMLGETAVAASKAVNYLGAGTVEFIMDNDTNTFYFMEMNTRLQVEHPVTEMVTGTDLVEWQIEVASGNRLLKTQEGLSANGHAFEARIYAESPENEFLPDIGNLVFMKTPVESQNVRIETGVKQGDDISVYYDPMIAKLVVHGPDRESALRILDSALHDLQNMYSKVAFISGVKTNIEFLKKIINSQDFIMGNVETGFINKNRDILFESSVRNIDEYISQAAYTIILYNMLLQTKGKRSSSPWDNNDFFQVGNISNIYSTTLVVGDELYKVELDMANNKSFAADSYTKNQLEIKVFKQKELMSTIEFNPLSFSIEKNQNSSSFKADLVCEINSCRYSSTLILKDKKISLFGKDEHISMQVQDDVENFMADGSLFGTANSGSIAAPMASRMSQVLVTAGEEVSVGTPLVVLEAMKMEHVIKSPKAGVIKAVNFTAGDLVSTGDLLVTFEEQ</sequence>
<evidence type="ECO:0000313" key="13">
    <source>
        <dbReference type="EMBL" id="OMJ28266.1"/>
    </source>
</evidence>
<name>A0A1R1YNF7_9FUNG</name>
<accession>A0A1R1YNF7</accession>
<dbReference type="InterPro" id="IPR005479">
    <property type="entry name" value="CPAse_ATP-bd"/>
</dbReference>
<dbReference type="InterPro" id="IPR011764">
    <property type="entry name" value="Biotin_carboxylation_dom"/>
</dbReference>
<dbReference type="SUPFAM" id="SSF52440">
    <property type="entry name" value="PreATP-grasp domain"/>
    <property type="match status" value="1"/>
</dbReference>
<dbReference type="Pfam" id="PF00289">
    <property type="entry name" value="Biotin_carb_N"/>
    <property type="match status" value="1"/>
</dbReference>
<evidence type="ECO:0000256" key="9">
    <source>
        <dbReference type="PROSITE-ProRule" id="PRU00409"/>
    </source>
</evidence>
<evidence type="ECO:0000256" key="2">
    <source>
        <dbReference type="ARBA" id="ARBA00004305"/>
    </source>
</evidence>
<dbReference type="InterPro" id="IPR001882">
    <property type="entry name" value="Biotin_BS"/>
</dbReference>
<keyword evidence="8" id="KW-0092">Biotin</keyword>
<evidence type="ECO:0000256" key="3">
    <source>
        <dbReference type="ARBA" id="ARBA00022598"/>
    </source>
</evidence>
<evidence type="ECO:0000256" key="4">
    <source>
        <dbReference type="ARBA" id="ARBA00022741"/>
    </source>
</evidence>
<evidence type="ECO:0000259" key="11">
    <source>
        <dbReference type="PROSITE" id="PS50975"/>
    </source>
</evidence>
<dbReference type="GO" id="GO:0005524">
    <property type="term" value="F:ATP binding"/>
    <property type="evidence" value="ECO:0007669"/>
    <property type="project" value="UniProtKB-UniRule"/>
</dbReference>
<dbReference type="InterPro" id="IPR011054">
    <property type="entry name" value="Rudment_hybrid_motif"/>
</dbReference>
<evidence type="ECO:0000313" key="14">
    <source>
        <dbReference type="Proteomes" id="UP000187429"/>
    </source>
</evidence>
<proteinExistence type="predicted"/>
<dbReference type="InterPro" id="IPR000089">
    <property type="entry name" value="Biotin_lipoyl"/>
</dbReference>
<dbReference type="PANTHER" id="PTHR18866:SF33">
    <property type="entry name" value="METHYLCROTONOYL-COA CARBOXYLASE SUBUNIT ALPHA, MITOCHONDRIAL-RELATED"/>
    <property type="match status" value="1"/>
</dbReference>
<dbReference type="GO" id="GO:0005759">
    <property type="term" value="C:mitochondrial matrix"/>
    <property type="evidence" value="ECO:0007669"/>
    <property type="project" value="UniProtKB-SubCell"/>
</dbReference>
<dbReference type="SUPFAM" id="SSF56059">
    <property type="entry name" value="Glutathione synthetase ATP-binding domain-like"/>
    <property type="match status" value="1"/>
</dbReference>
<feature type="domain" description="Lipoyl-binding" evidence="10">
    <location>
        <begin position="642"/>
        <end position="719"/>
    </location>
</feature>
<organism evidence="13 14">
    <name type="scientific">Smittium culicis</name>
    <dbReference type="NCBI Taxonomy" id="133412"/>
    <lineage>
        <taxon>Eukaryota</taxon>
        <taxon>Fungi</taxon>
        <taxon>Fungi incertae sedis</taxon>
        <taxon>Zoopagomycota</taxon>
        <taxon>Kickxellomycotina</taxon>
        <taxon>Harpellomycetes</taxon>
        <taxon>Harpellales</taxon>
        <taxon>Legeriomycetaceae</taxon>
        <taxon>Smittium</taxon>
    </lineage>
</organism>
<dbReference type="FunFam" id="3.40.50.20:FF:000010">
    <property type="entry name" value="Propionyl-CoA carboxylase subunit alpha"/>
    <property type="match status" value="1"/>
</dbReference>
<dbReference type="Proteomes" id="UP000187429">
    <property type="component" value="Unassembled WGS sequence"/>
</dbReference>